<name>A0A1G6ZME8_9ACTO</name>
<evidence type="ECO:0000313" key="2">
    <source>
        <dbReference type="Proteomes" id="UP000182744"/>
    </source>
</evidence>
<proteinExistence type="predicted"/>
<dbReference type="AlphaFoldDB" id="A0A1G6ZME8"/>
<dbReference type="Proteomes" id="UP000182744">
    <property type="component" value="Unassembled WGS sequence"/>
</dbReference>
<gene>
    <name evidence="1" type="ORF">SAMN05421878_101177</name>
</gene>
<protein>
    <submittedName>
        <fullName evidence="1">Uncharacterized protein</fullName>
    </submittedName>
</protein>
<organism evidence="1 2">
    <name type="scientific">Actinobaculum suis</name>
    <dbReference type="NCBI Taxonomy" id="1657"/>
    <lineage>
        <taxon>Bacteria</taxon>
        <taxon>Bacillati</taxon>
        <taxon>Actinomycetota</taxon>
        <taxon>Actinomycetes</taxon>
        <taxon>Actinomycetales</taxon>
        <taxon>Actinomycetaceae</taxon>
        <taxon>Actinobaculum</taxon>
    </lineage>
</organism>
<reference evidence="2" key="1">
    <citation type="submission" date="2016-10" db="EMBL/GenBank/DDBJ databases">
        <authorList>
            <person name="Varghese N."/>
        </authorList>
    </citation>
    <scope>NUCLEOTIDE SEQUENCE [LARGE SCALE GENOMIC DNA]</scope>
    <source>
        <strain evidence="2">DSM 20639</strain>
    </source>
</reference>
<accession>A0A1G6ZME8</accession>
<evidence type="ECO:0000313" key="1">
    <source>
        <dbReference type="EMBL" id="SDE03710.1"/>
    </source>
</evidence>
<sequence>MPRDPNFSLHYQLRLARLCVLLLPCTPSFSRAHRTVAIYTKRVVRRRTRNSPKGPKLCWVISLKPRNWCMRRKNRQEVVSTRHDLNAKCPG</sequence>
<dbReference type="EMBL" id="FNAU01000001">
    <property type="protein sequence ID" value="SDE03710.1"/>
    <property type="molecule type" value="Genomic_DNA"/>
</dbReference>
<keyword evidence="2" id="KW-1185">Reference proteome</keyword>